<dbReference type="InterPro" id="IPR013216">
    <property type="entry name" value="Methyltransf_11"/>
</dbReference>
<evidence type="ECO:0000313" key="3">
    <source>
        <dbReference type="Proteomes" id="UP000177215"/>
    </source>
</evidence>
<dbReference type="STRING" id="1798515.A3B35_00395"/>
<name>A0A1F6ESU4_9BACT</name>
<sequence>MDSGEVVGPKLQLPQIYKLLTSGTDDTVLVPQIISDQNAQRNAGEKVLLGIRTLQTRGKAGVAALRTLTQEEGIAGVGAKLLLQNPKAISQSLEKVLNIRRWGTLVSTRHGSDDEYVHSIYDHAIARGYTKMSLTDFAGVLAHETSAPLSHHFRSDFGTPLYLHVSGDTFGALEPTYLELLGPEEILRLRALTTGNMLLLGSMGQHSAAHFANYNRKINPHLKSHVIDIDPHSVQLMREDHLSVPREIVQGDARDLQYPDGFAEHIYTNGLFPFLRQEGDPHAAYVGDIQKVMKSAHRALVPGGSLVIAEGPFGAHKARHKFNPANMEIKSLALAAGFRLATQLSPDAYTYYFNAEVGASTINENGFPHYENTLIEVVRNTLASMRFVKP</sequence>
<dbReference type="Proteomes" id="UP000177215">
    <property type="component" value="Unassembled WGS sequence"/>
</dbReference>
<dbReference type="Gene3D" id="3.40.50.150">
    <property type="entry name" value="Vaccinia Virus protein VP39"/>
    <property type="match status" value="1"/>
</dbReference>
<dbReference type="EMBL" id="MFMC01000047">
    <property type="protein sequence ID" value="OGG76688.1"/>
    <property type="molecule type" value="Genomic_DNA"/>
</dbReference>
<dbReference type="CDD" id="cd02440">
    <property type="entry name" value="AdoMet_MTases"/>
    <property type="match status" value="1"/>
</dbReference>
<feature type="domain" description="Methyltransferase type 11" evidence="1">
    <location>
        <begin position="222"/>
        <end position="308"/>
    </location>
</feature>
<reference evidence="2 3" key="1">
    <citation type="journal article" date="2016" name="Nat. Commun.">
        <title>Thousands of microbial genomes shed light on interconnected biogeochemical processes in an aquifer system.</title>
        <authorList>
            <person name="Anantharaman K."/>
            <person name="Brown C.T."/>
            <person name="Hug L.A."/>
            <person name="Sharon I."/>
            <person name="Castelle C.J."/>
            <person name="Probst A.J."/>
            <person name="Thomas B.C."/>
            <person name="Singh A."/>
            <person name="Wilkins M.J."/>
            <person name="Karaoz U."/>
            <person name="Brodie E.L."/>
            <person name="Williams K.H."/>
            <person name="Hubbard S.S."/>
            <person name="Banfield J.F."/>
        </authorList>
    </citation>
    <scope>NUCLEOTIDE SEQUENCE [LARGE SCALE GENOMIC DNA]</scope>
</reference>
<dbReference type="SUPFAM" id="SSF53335">
    <property type="entry name" value="S-adenosyl-L-methionine-dependent methyltransferases"/>
    <property type="match status" value="1"/>
</dbReference>
<comment type="caution">
    <text evidence="2">The sequence shown here is derived from an EMBL/GenBank/DDBJ whole genome shotgun (WGS) entry which is preliminary data.</text>
</comment>
<proteinExistence type="predicted"/>
<evidence type="ECO:0000313" key="2">
    <source>
        <dbReference type="EMBL" id="OGG76688.1"/>
    </source>
</evidence>
<accession>A0A1F6ESU4</accession>
<dbReference type="GO" id="GO:0008757">
    <property type="term" value="F:S-adenosylmethionine-dependent methyltransferase activity"/>
    <property type="evidence" value="ECO:0007669"/>
    <property type="project" value="InterPro"/>
</dbReference>
<gene>
    <name evidence="2" type="ORF">A3B35_00395</name>
</gene>
<dbReference type="AlphaFoldDB" id="A0A1F6ESU4"/>
<evidence type="ECO:0000259" key="1">
    <source>
        <dbReference type="Pfam" id="PF08241"/>
    </source>
</evidence>
<protein>
    <recommendedName>
        <fullName evidence="1">Methyltransferase type 11 domain-containing protein</fullName>
    </recommendedName>
</protein>
<dbReference type="InterPro" id="IPR029063">
    <property type="entry name" value="SAM-dependent_MTases_sf"/>
</dbReference>
<dbReference type="Pfam" id="PF08241">
    <property type="entry name" value="Methyltransf_11"/>
    <property type="match status" value="1"/>
</dbReference>
<organism evidence="2 3">
    <name type="scientific">Candidatus Kaiserbacteria bacterium RIFCSPLOWO2_01_FULL_54_24</name>
    <dbReference type="NCBI Taxonomy" id="1798515"/>
    <lineage>
        <taxon>Bacteria</taxon>
        <taxon>Candidatus Kaiseribacteriota</taxon>
    </lineage>
</organism>